<dbReference type="AlphaFoldDB" id="A0A084WRI1"/>
<evidence type="ECO:0000256" key="1">
    <source>
        <dbReference type="SAM" id="MobiDB-lite"/>
    </source>
</evidence>
<reference evidence="2 4" key="1">
    <citation type="journal article" date="2014" name="BMC Genomics">
        <title>Genome sequence of Anopheles sinensis provides insight into genetics basis of mosquito competence for malaria parasites.</title>
        <authorList>
            <person name="Zhou D."/>
            <person name="Zhang D."/>
            <person name="Ding G."/>
            <person name="Shi L."/>
            <person name="Hou Q."/>
            <person name="Ye Y."/>
            <person name="Xu Y."/>
            <person name="Zhou H."/>
            <person name="Xiong C."/>
            <person name="Li S."/>
            <person name="Yu J."/>
            <person name="Hong S."/>
            <person name="Yu X."/>
            <person name="Zou P."/>
            <person name="Chen C."/>
            <person name="Chang X."/>
            <person name="Wang W."/>
            <person name="Lv Y."/>
            <person name="Sun Y."/>
            <person name="Ma L."/>
            <person name="Shen B."/>
            <person name="Zhu C."/>
        </authorList>
    </citation>
    <scope>NUCLEOTIDE SEQUENCE [LARGE SCALE GENOMIC DNA]</scope>
</reference>
<evidence type="ECO:0000313" key="2">
    <source>
        <dbReference type="EMBL" id="KFB52825.1"/>
    </source>
</evidence>
<dbReference type="EMBL" id="KE525406">
    <property type="protein sequence ID" value="KFB52825.1"/>
    <property type="molecule type" value="Genomic_DNA"/>
</dbReference>
<protein>
    <submittedName>
        <fullName evidence="2 3">Gas vesicle synthesis GvpLGvpF</fullName>
    </submittedName>
</protein>
<proteinExistence type="predicted"/>
<keyword evidence="4" id="KW-1185">Reference proteome</keyword>
<dbReference type="VEuPathDB" id="VectorBase:ASIC021130"/>
<feature type="region of interest" description="Disordered" evidence="1">
    <location>
        <begin position="1"/>
        <end position="32"/>
    </location>
</feature>
<organism evidence="2">
    <name type="scientific">Anopheles sinensis</name>
    <name type="common">Mosquito</name>
    <dbReference type="NCBI Taxonomy" id="74873"/>
    <lineage>
        <taxon>Eukaryota</taxon>
        <taxon>Metazoa</taxon>
        <taxon>Ecdysozoa</taxon>
        <taxon>Arthropoda</taxon>
        <taxon>Hexapoda</taxon>
        <taxon>Insecta</taxon>
        <taxon>Pterygota</taxon>
        <taxon>Neoptera</taxon>
        <taxon>Endopterygota</taxon>
        <taxon>Diptera</taxon>
        <taxon>Nematocera</taxon>
        <taxon>Culicoidea</taxon>
        <taxon>Culicidae</taxon>
        <taxon>Anophelinae</taxon>
        <taxon>Anopheles</taxon>
    </lineage>
</organism>
<dbReference type="Proteomes" id="UP000030765">
    <property type="component" value="Unassembled WGS sequence"/>
</dbReference>
<sequence length="119" mass="13370">MEKVRHNSSQDAAFVTKAARGKPPVDVPGNDGQEINSCLPYLRQRTTVPENAALFSVSVSYRYLQVDNLGVRWWTRSSKDSGRVTTLKSLFDRWSVRAEVAERICSEPAASNLAYVRHT</sequence>
<reference evidence="3" key="2">
    <citation type="submission" date="2020-05" db="UniProtKB">
        <authorList>
            <consortium name="EnsemblMetazoa"/>
        </authorList>
    </citation>
    <scope>IDENTIFICATION</scope>
</reference>
<dbReference type="EnsemblMetazoa" id="ASIC021130-RA">
    <property type="protein sequence ID" value="ASIC021130-PA"/>
    <property type="gene ID" value="ASIC021130"/>
</dbReference>
<name>A0A084WRI1_ANOSI</name>
<evidence type="ECO:0000313" key="3">
    <source>
        <dbReference type="EnsemblMetazoa" id="ASIC021130-PA"/>
    </source>
</evidence>
<gene>
    <name evidence="2" type="ORF">ZHAS_00021130</name>
</gene>
<evidence type="ECO:0000313" key="4">
    <source>
        <dbReference type="Proteomes" id="UP000030765"/>
    </source>
</evidence>
<dbReference type="EMBL" id="ATLV01026080">
    <property type="status" value="NOT_ANNOTATED_CDS"/>
    <property type="molecule type" value="Genomic_DNA"/>
</dbReference>
<accession>A0A084WRI1</accession>